<sequence length="766" mass="85813">MPEHEERHSHGVNRSLSLGSSMRSLFKSQRSRGPSDRGANGTPGPAQKVDIRVDTASASREHTPVVHKTPQSANPELQQPRHHLGLPNILKLNLTPTNSNPQSKSGSPVSQNTSQESLITDTDIEVEDYRPSKDSRRTVRNASPMSSNGNLPINANTVIGPDTSSNNIDSMLDGTGLRPFYEEADSSDYIENLRSFPLPTGHYAPGFIQPPKSPTSSRVPSRSNSRKGREHAGTVSAAQLPRYNETPGKCILDLEYFKLYEDGHHVHTLKVMTSVNSDANGNSHNHASKNDGHLDLPKGDDGSVVRQKSKFSLSGFFKPHSKEDIANADEKLKYAVSLLPRNKICSKVETDRDTYSPVFTKTRSHVQSGSDDSSDDDEELDDPSIPKIVNKNAAVGSQELKLINNLSEKIRMGLSTAAKNKHNQSSKHRTPSGAGVQDENQPAFADLYGKCVAVVGHGAYGVVKVCARTRDEKDDLPATKTYMDSKKIYFAVKELKPRPSDPIEKFSTRITSEFIIGHSLSHYYDKNGEQSAPNILSIIDLLEYNDTFIEVMEFCPAGDLYSLLTARKNKIGKPLHPLEADCFMKQLLKGIQFMHDHGVAHCDLKPENILLHPNGLLKICDFGTSCVFQTAWERHVHFQTGLQGSEPYVAPEEYNPKKEYDPRLVDCWSIGIVYCTMIMGHYLWRNAARGKDSLYDSFYEEMASKKEFYVFEELRHINQEINRLRRIALYQIFQPNPEKRISIDKLLQTGWMRHTKCCVPYKNIPR</sequence>
<feature type="compositionally biased region" description="Polar residues" evidence="10">
    <location>
        <begin position="94"/>
        <end position="120"/>
    </location>
</feature>
<reference evidence="12 13" key="1">
    <citation type="submission" date="2015-10" db="EMBL/GenBank/DDBJ databases">
        <title>Draft genomes sequences of Candida glabrata isolates 1A, 1B, 2A, 2B, 3A and 3B.</title>
        <authorList>
            <person name="Haavelsrud O.E."/>
            <person name="Gaustad P."/>
        </authorList>
    </citation>
    <scope>NUCLEOTIDE SEQUENCE [LARGE SCALE GENOMIC DNA]</scope>
    <source>
        <strain evidence="12">910700640</strain>
    </source>
</reference>
<feature type="region of interest" description="Disordered" evidence="10">
    <location>
        <begin position="1"/>
        <end position="165"/>
    </location>
</feature>
<comment type="catalytic activity">
    <reaction evidence="9">
        <text>L-seryl-[protein] + ATP = O-phospho-L-seryl-[protein] + ADP + H(+)</text>
        <dbReference type="Rhea" id="RHEA:17989"/>
        <dbReference type="Rhea" id="RHEA-COMP:9863"/>
        <dbReference type="Rhea" id="RHEA-COMP:11604"/>
        <dbReference type="ChEBI" id="CHEBI:15378"/>
        <dbReference type="ChEBI" id="CHEBI:29999"/>
        <dbReference type="ChEBI" id="CHEBI:30616"/>
        <dbReference type="ChEBI" id="CHEBI:83421"/>
        <dbReference type="ChEBI" id="CHEBI:456216"/>
        <dbReference type="EC" id="2.7.11.1"/>
    </reaction>
</comment>
<evidence type="ECO:0000259" key="11">
    <source>
        <dbReference type="PROSITE" id="PS50011"/>
    </source>
</evidence>
<dbReference type="GO" id="GO:0045807">
    <property type="term" value="P:positive regulation of endocytosis"/>
    <property type="evidence" value="ECO:0007669"/>
    <property type="project" value="EnsemblFungi"/>
</dbReference>
<feature type="region of interest" description="Disordered" evidence="10">
    <location>
        <begin position="277"/>
        <end position="297"/>
    </location>
</feature>
<dbReference type="PANTHER" id="PTHR24343">
    <property type="entry name" value="SERINE/THREONINE KINASE"/>
    <property type="match status" value="1"/>
</dbReference>
<keyword evidence="2" id="KW-0723">Serine/threonine-protein kinase</keyword>
<dbReference type="PROSITE" id="PS00108">
    <property type="entry name" value="PROTEIN_KINASE_ST"/>
    <property type="match status" value="1"/>
</dbReference>
<keyword evidence="3" id="KW-0808">Transferase</keyword>
<gene>
    <name evidence="12" type="ORF">AO440_004212</name>
</gene>
<name>A0A0W0ECV0_CANGB</name>
<feature type="compositionally biased region" description="Polar residues" evidence="10">
    <location>
        <begin position="214"/>
        <end position="223"/>
    </location>
</feature>
<keyword evidence="4" id="KW-0547">Nucleotide-binding</keyword>
<feature type="compositionally biased region" description="Acidic residues" evidence="10">
    <location>
        <begin position="372"/>
        <end position="382"/>
    </location>
</feature>
<evidence type="ECO:0000256" key="10">
    <source>
        <dbReference type="SAM" id="MobiDB-lite"/>
    </source>
</evidence>
<feature type="compositionally biased region" description="Polar residues" evidence="10">
    <location>
        <begin position="140"/>
        <end position="165"/>
    </location>
</feature>
<dbReference type="GO" id="GO:0005886">
    <property type="term" value="C:plasma membrane"/>
    <property type="evidence" value="ECO:0007669"/>
    <property type="project" value="EnsemblFungi"/>
</dbReference>
<dbReference type="VEuPathDB" id="FungiDB:GVI51_M08305"/>
<organism evidence="12 13">
    <name type="scientific">Candida glabrata</name>
    <name type="common">Yeast</name>
    <name type="synonym">Torulopsis glabrata</name>
    <dbReference type="NCBI Taxonomy" id="5478"/>
    <lineage>
        <taxon>Eukaryota</taxon>
        <taxon>Fungi</taxon>
        <taxon>Dikarya</taxon>
        <taxon>Ascomycota</taxon>
        <taxon>Saccharomycotina</taxon>
        <taxon>Saccharomycetes</taxon>
        <taxon>Saccharomycetales</taxon>
        <taxon>Saccharomycetaceae</taxon>
        <taxon>Nakaseomyces</taxon>
    </lineage>
</organism>
<evidence type="ECO:0000256" key="7">
    <source>
        <dbReference type="ARBA" id="ARBA00038505"/>
    </source>
</evidence>
<dbReference type="GO" id="GO:0005829">
    <property type="term" value="C:cytosol"/>
    <property type="evidence" value="ECO:0007669"/>
    <property type="project" value="TreeGrafter"/>
</dbReference>
<dbReference type="SUPFAM" id="SSF56112">
    <property type="entry name" value="Protein kinase-like (PK-like)"/>
    <property type="match status" value="1"/>
</dbReference>
<keyword evidence="6" id="KW-0067">ATP-binding</keyword>
<feature type="region of interest" description="Disordered" evidence="10">
    <location>
        <begin position="359"/>
        <end position="384"/>
    </location>
</feature>
<evidence type="ECO:0000256" key="2">
    <source>
        <dbReference type="ARBA" id="ARBA00022527"/>
    </source>
</evidence>
<dbReference type="VEuPathDB" id="FungiDB:B1J91_M08360g"/>
<comment type="similarity">
    <text evidence="7">Belongs to the protein kinase superfamily. CAMK Ser/Thr protein kinase family. NPR/HAL subfamily. HAL5 sub-subfamily.</text>
</comment>
<dbReference type="EMBL" id="LLZZ01000117">
    <property type="protein sequence ID" value="KTB04226.1"/>
    <property type="molecule type" value="Genomic_DNA"/>
</dbReference>
<accession>A0A0W0ECV0</accession>
<dbReference type="GO" id="GO:0030003">
    <property type="term" value="P:intracellular monoatomic cation homeostasis"/>
    <property type="evidence" value="ECO:0007669"/>
    <property type="project" value="EnsemblFungi"/>
</dbReference>
<evidence type="ECO:0000256" key="1">
    <source>
        <dbReference type="ARBA" id="ARBA00012513"/>
    </source>
</evidence>
<dbReference type="InterPro" id="IPR011009">
    <property type="entry name" value="Kinase-like_dom_sf"/>
</dbReference>
<evidence type="ECO:0000256" key="5">
    <source>
        <dbReference type="ARBA" id="ARBA00022777"/>
    </source>
</evidence>
<evidence type="ECO:0000313" key="13">
    <source>
        <dbReference type="Proteomes" id="UP000054886"/>
    </source>
</evidence>
<dbReference type="PROSITE" id="PS50011">
    <property type="entry name" value="PROTEIN_KINASE_DOM"/>
    <property type="match status" value="1"/>
</dbReference>
<feature type="compositionally biased region" description="Basic and acidic residues" evidence="10">
    <location>
        <begin position="49"/>
        <end position="64"/>
    </location>
</feature>
<dbReference type="SMART" id="SM00220">
    <property type="entry name" value="S_TKc"/>
    <property type="match status" value="1"/>
</dbReference>
<protein>
    <recommendedName>
        <fullName evidence="1">non-specific serine/threonine protein kinase</fullName>
        <ecNumber evidence="1">2.7.11.1</ecNumber>
    </recommendedName>
</protein>
<keyword evidence="5 12" id="KW-0418">Kinase</keyword>
<dbReference type="AlphaFoldDB" id="A0A0W0ECV0"/>
<proteinExistence type="inferred from homology"/>
<dbReference type="InterPro" id="IPR008271">
    <property type="entry name" value="Ser/Thr_kinase_AS"/>
</dbReference>
<dbReference type="PANTHER" id="PTHR24343:SF43">
    <property type="entry name" value="SERINE_THREONINE-PROTEIN KINASE HAL5-RELATED"/>
    <property type="match status" value="1"/>
</dbReference>
<evidence type="ECO:0000256" key="3">
    <source>
        <dbReference type="ARBA" id="ARBA00022679"/>
    </source>
</evidence>
<dbReference type="GO" id="GO:0004674">
    <property type="term" value="F:protein serine/threonine kinase activity"/>
    <property type="evidence" value="ECO:0007669"/>
    <property type="project" value="UniProtKB-KW"/>
</dbReference>
<feature type="compositionally biased region" description="Low complexity" evidence="10">
    <location>
        <begin position="14"/>
        <end position="25"/>
    </location>
</feature>
<feature type="compositionally biased region" description="Basic and acidic residues" evidence="10">
    <location>
        <begin position="127"/>
        <end position="137"/>
    </location>
</feature>
<dbReference type="GO" id="GO:0008104">
    <property type="term" value="P:intracellular protein localization"/>
    <property type="evidence" value="ECO:0007669"/>
    <property type="project" value="EnsemblFungi"/>
</dbReference>
<feature type="compositionally biased region" description="Basic and acidic residues" evidence="10">
    <location>
        <begin position="288"/>
        <end position="297"/>
    </location>
</feature>
<comment type="caution">
    <text evidence="12">The sequence shown here is derived from an EMBL/GenBank/DDBJ whole genome shotgun (WGS) entry which is preliminary data.</text>
</comment>
<feature type="domain" description="Protein kinase" evidence="11">
    <location>
        <begin position="449"/>
        <end position="752"/>
    </location>
</feature>
<feature type="compositionally biased region" description="Basic residues" evidence="10">
    <location>
        <begin position="419"/>
        <end position="430"/>
    </location>
</feature>
<evidence type="ECO:0000256" key="9">
    <source>
        <dbReference type="ARBA" id="ARBA00048679"/>
    </source>
</evidence>
<evidence type="ECO:0000256" key="8">
    <source>
        <dbReference type="ARBA" id="ARBA00047899"/>
    </source>
</evidence>
<evidence type="ECO:0000256" key="6">
    <source>
        <dbReference type="ARBA" id="ARBA00022840"/>
    </source>
</evidence>
<evidence type="ECO:0000313" key="12">
    <source>
        <dbReference type="EMBL" id="KTB04226.1"/>
    </source>
</evidence>
<dbReference type="Gene3D" id="1.10.510.10">
    <property type="entry name" value="Transferase(Phosphotransferase) domain 1"/>
    <property type="match status" value="1"/>
</dbReference>
<dbReference type="InterPro" id="IPR000719">
    <property type="entry name" value="Prot_kinase_dom"/>
</dbReference>
<dbReference type="GO" id="GO:0005524">
    <property type="term" value="F:ATP binding"/>
    <property type="evidence" value="ECO:0007669"/>
    <property type="project" value="UniProtKB-KW"/>
</dbReference>
<evidence type="ECO:0000256" key="4">
    <source>
        <dbReference type="ARBA" id="ARBA00022741"/>
    </source>
</evidence>
<dbReference type="Pfam" id="PF00069">
    <property type="entry name" value="Pkinase"/>
    <property type="match status" value="1"/>
</dbReference>
<dbReference type="VEuPathDB" id="FungiDB:GWK60_M08305"/>
<feature type="region of interest" description="Disordered" evidence="10">
    <location>
        <begin position="417"/>
        <end position="438"/>
    </location>
</feature>
<dbReference type="Proteomes" id="UP000054886">
    <property type="component" value="Unassembled WGS sequence"/>
</dbReference>
<dbReference type="EC" id="2.7.11.1" evidence="1"/>
<comment type="catalytic activity">
    <reaction evidence="8">
        <text>L-threonyl-[protein] + ATP = O-phospho-L-threonyl-[protein] + ADP + H(+)</text>
        <dbReference type="Rhea" id="RHEA:46608"/>
        <dbReference type="Rhea" id="RHEA-COMP:11060"/>
        <dbReference type="Rhea" id="RHEA-COMP:11605"/>
        <dbReference type="ChEBI" id="CHEBI:15378"/>
        <dbReference type="ChEBI" id="CHEBI:30013"/>
        <dbReference type="ChEBI" id="CHEBI:30616"/>
        <dbReference type="ChEBI" id="CHEBI:61977"/>
        <dbReference type="ChEBI" id="CHEBI:456216"/>
        <dbReference type="EC" id="2.7.11.1"/>
    </reaction>
</comment>
<dbReference type="VEuPathDB" id="FungiDB:CAGL0M08360g"/>
<feature type="region of interest" description="Disordered" evidence="10">
    <location>
        <begin position="201"/>
        <end position="240"/>
    </location>
</feature>